<sequence>MDREEYVDPASFRSFIDVLDPFIRVPPK</sequence>
<reference evidence="1 2" key="1">
    <citation type="submission" date="2013-09" db="EMBL/GenBank/DDBJ databases">
        <title>Corchorus capsularis genome sequencing.</title>
        <authorList>
            <person name="Alam M."/>
            <person name="Haque M.S."/>
            <person name="Islam M.S."/>
            <person name="Emdad E.M."/>
            <person name="Islam M.M."/>
            <person name="Ahmed B."/>
            <person name="Halim A."/>
            <person name="Hossen Q.M.M."/>
            <person name="Hossain M.Z."/>
            <person name="Ahmed R."/>
            <person name="Khan M.M."/>
            <person name="Islam R."/>
            <person name="Rashid M.M."/>
            <person name="Khan S.A."/>
            <person name="Rahman M.S."/>
            <person name="Alam M."/>
        </authorList>
    </citation>
    <scope>NUCLEOTIDE SEQUENCE [LARGE SCALE GENOMIC DNA]</scope>
    <source>
        <strain evidence="2">cv. CVL-1</strain>
        <tissue evidence="1">Whole seedling</tissue>
    </source>
</reference>
<dbReference type="Proteomes" id="UP000188268">
    <property type="component" value="Unassembled WGS sequence"/>
</dbReference>
<organism evidence="1 2">
    <name type="scientific">Corchorus capsularis</name>
    <name type="common">Jute</name>
    <dbReference type="NCBI Taxonomy" id="210143"/>
    <lineage>
        <taxon>Eukaryota</taxon>
        <taxon>Viridiplantae</taxon>
        <taxon>Streptophyta</taxon>
        <taxon>Embryophyta</taxon>
        <taxon>Tracheophyta</taxon>
        <taxon>Spermatophyta</taxon>
        <taxon>Magnoliopsida</taxon>
        <taxon>eudicotyledons</taxon>
        <taxon>Gunneridae</taxon>
        <taxon>Pentapetalae</taxon>
        <taxon>rosids</taxon>
        <taxon>malvids</taxon>
        <taxon>Malvales</taxon>
        <taxon>Malvaceae</taxon>
        <taxon>Grewioideae</taxon>
        <taxon>Apeibeae</taxon>
        <taxon>Corchorus</taxon>
    </lineage>
</organism>
<keyword evidence="2" id="KW-1185">Reference proteome</keyword>
<dbReference type="EMBL" id="AWWV01010591">
    <property type="protein sequence ID" value="OMO78246.1"/>
    <property type="molecule type" value="Genomic_DNA"/>
</dbReference>
<evidence type="ECO:0000313" key="1">
    <source>
        <dbReference type="EMBL" id="OMO78246.1"/>
    </source>
</evidence>
<proteinExistence type="predicted"/>
<gene>
    <name evidence="1" type="ORF">CCACVL1_14539</name>
</gene>
<protein>
    <submittedName>
        <fullName evidence="1">Uncharacterized protein</fullName>
    </submittedName>
</protein>
<comment type="caution">
    <text evidence="1">The sequence shown here is derived from an EMBL/GenBank/DDBJ whole genome shotgun (WGS) entry which is preliminary data.</text>
</comment>
<name>A0A1R3I6L6_COCAP</name>
<dbReference type="AlphaFoldDB" id="A0A1R3I6L6"/>
<dbReference type="Gramene" id="OMO78246">
    <property type="protein sequence ID" value="OMO78246"/>
    <property type="gene ID" value="CCACVL1_14539"/>
</dbReference>
<accession>A0A1R3I6L6</accession>
<evidence type="ECO:0000313" key="2">
    <source>
        <dbReference type="Proteomes" id="UP000188268"/>
    </source>
</evidence>